<dbReference type="AlphaFoldDB" id="A0ABD6DD84"/>
<proteinExistence type="predicted"/>
<comment type="caution">
    <text evidence="1">The sequence shown here is derived from an EMBL/GenBank/DDBJ whole genome shotgun (WGS) entry which is preliminary data.</text>
</comment>
<organism evidence="1 2">
    <name type="scientific">Halohasta litorea</name>
    <dbReference type="NCBI Taxonomy" id="869891"/>
    <lineage>
        <taxon>Archaea</taxon>
        <taxon>Methanobacteriati</taxon>
        <taxon>Methanobacteriota</taxon>
        <taxon>Stenosarchaea group</taxon>
        <taxon>Halobacteria</taxon>
        <taxon>Halobacteriales</taxon>
        <taxon>Haloferacaceae</taxon>
        <taxon>Halohasta</taxon>
    </lineage>
</organism>
<dbReference type="EMBL" id="JBHUDM010000004">
    <property type="protein sequence ID" value="MFD1643154.1"/>
    <property type="molecule type" value="Genomic_DNA"/>
</dbReference>
<name>A0ABD6DD84_9EURY</name>
<reference evidence="1 2" key="1">
    <citation type="journal article" date="2019" name="Int. J. Syst. Evol. Microbiol.">
        <title>The Global Catalogue of Microorganisms (GCM) 10K type strain sequencing project: providing services to taxonomists for standard genome sequencing and annotation.</title>
        <authorList>
            <consortium name="The Broad Institute Genomics Platform"/>
            <consortium name="The Broad Institute Genome Sequencing Center for Infectious Disease"/>
            <person name="Wu L."/>
            <person name="Ma J."/>
        </authorList>
    </citation>
    <scope>NUCLEOTIDE SEQUENCE [LARGE SCALE GENOMIC DNA]</scope>
    <source>
        <strain evidence="1 2">CGMCC 1.10593</strain>
    </source>
</reference>
<dbReference type="Proteomes" id="UP001597052">
    <property type="component" value="Unassembled WGS sequence"/>
</dbReference>
<sequence>MCFDTWWSKRTDLRKFEATQTGVGCTIETGQLICTATQPRLDLDMRFEQVVITKYRANPAVDRRNHY</sequence>
<accession>A0ABD6DD84</accession>
<dbReference type="RefSeq" id="WP_256396321.1">
    <property type="nucleotide sequence ID" value="NZ_JANHDJ010000004.1"/>
</dbReference>
<evidence type="ECO:0000313" key="1">
    <source>
        <dbReference type="EMBL" id="MFD1643154.1"/>
    </source>
</evidence>
<keyword evidence="2" id="KW-1185">Reference proteome</keyword>
<protein>
    <submittedName>
        <fullName evidence="1">Uncharacterized protein</fullName>
    </submittedName>
</protein>
<gene>
    <name evidence="1" type="ORF">ACFSBW_14855</name>
</gene>
<evidence type="ECO:0000313" key="2">
    <source>
        <dbReference type="Proteomes" id="UP001597052"/>
    </source>
</evidence>